<dbReference type="VEuPathDB" id="VectorBase:PPAPM1_004475"/>
<protein>
    <submittedName>
        <fullName evidence="3">Uncharacterized protein</fullName>
    </submittedName>
</protein>
<evidence type="ECO:0000256" key="2">
    <source>
        <dbReference type="SAM" id="SignalP"/>
    </source>
</evidence>
<feature type="compositionally biased region" description="Low complexity" evidence="1">
    <location>
        <begin position="86"/>
        <end position="105"/>
    </location>
</feature>
<name>A0A1B0GM85_PHLPP</name>
<dbReference type="Proteomes" id="UP000092462">
    <property type="component" value="Unassembled WGS sequence"/>
</dbReference>
<feature type="region of interest" description="Disordered" evidence="1">
    <location>
        <begin position="43"/>
        <end position="135"/>
    </location>
</feature>
<sequence>MKTFQIATFLVLVATVASHPRPRAQTTVDPAYLRQYYAHLAQANQAGGESADATPIYEPSNQEPSSHYSHPSQAPKTAYVSPTVRQYHQQQSQPQQQQLHYVSQPSSGYKSSGKASHHRPSYQDEEPEDHDVSLT</sequence>
<evidence type="ECO:0000256" key="1">
    <source>
        <dbReference type="SAM" id="MobiDB-lite"/>
    </source>
</evidence>
<evidence type="ECO:0000313" key="3">
    <source>
        <dbReference type="EnsemblMetazoa" id="PPAI002158-PA"/>
    </source>
</evidence>
<dbReference type="VEuPathDB" id="VectorBase:PPAI002158"/>
<feature type="signal peptide" evidence="2">
    <location>
        <begin position="1"/>
        <end position="18"/>
    </location>
</feature>
<dbReference type="EMBL" id="AJVK01024060">
    <property type="status" value="NOT_ANNOTATED_CDS"/>
    <property type="molecule type" value="Genomic_DNA"/>
</dbReference>
<evidence type="ECO:0000313" key="4">
    <source>
        <dbReference type="Proteomes" id="UP000092462"/>
    </source>
</evidence>
<feature type="chain" id="PRO_5043881796" evidence="2">
    <location>
        <begin position="19"/>
        <end position="135"/>
    </location>
</feature>
<dbReference type="AlphaFoldDB" id="A0A1B0GM85"/>
<keyword evidence="4" id="KW-1185">Reference proteome</keyword>
<proteinExistence type="predicted"/>
<dbReference type="EnsemblMetazoa" id="PPAI002158-RA">
    <property type="protein sequence ID" value="PPAI002158-PA"/>
    <property type="gene ID" value="PPAI002158"/>
</dbReference>
<organism evidence="3 4">
    <name type="scientific">Phlebotomus papatasi</name>
    <name type="common">Sandfly</name>
    <dbReference type="NCBI Taxonomy" id="29031"/>
    <lineage>
        <taxon>Eukaryota</taxon>
        <taxon>Metazoa</taxon>
        <taxon>Ecdysozoa</taxon>
        <taxon>Arthropoda</taxon>
        <taxon>Hexapoda</taxon>
        <taxon>Insecta</taxon>
        <taxon>Pterygota</taxon>
        <taxon>Neoptera</taxon>
        <taxon>Endopterygota</taxon>
        <taxon>Diptera</taxon>
        <taxon>Nematocera</taxon>
        <taxon>Psychodoidea</taxon>
        <taxon>Psychodidae</taxon>
        <taxon>Phlebotomus</taxon>
        <taxon>Phlebotomus</taxon>
    </lineage>
</organism>
<feature type="compositionally biased region" description="Polar residues" evidence="1">
    <location>
        <begin position="59"/>
        <end position="75"/>
    </location>
</feature>
<keyword evidence="2" id="KW-0732">Signal</keyword>
<reference evidence="3" key="1">
    <citation type="submission" date="2022-08" db="UniProtKB">
        <authorList>
            <consortium name="EnsemblMetazoa"/>
        </authorList>
    </citation>
    <scope>IDENTIFICATION</scope>
    <source>
        <strain evidence="3">Israel</strain>
    </source>
</reference>
<accession>A0A1B0GM85</accession>